<dbReference type="STRING" id="469383.Cwoe_5179"/>
<dbReference type="KEGG" id="cwo:Cwoe_5179"/>
<proteinExistence type="predicted"/>
<dbReference type="RefSeq" id="WP_012936638.1">
    <property type="nucleotide sequence ID" value="NC_013739.1"/>
</dbReference>
<sequence length="74" mass="8294">MSGSRTTPIDFDADLLAELRAEDPGKGDRELLEDLAIRRLGIATARRTRARFDLTEQEATELALRAVREVRAAR</sequence>
<dbReference type="HOGENOM" id="CLU_2681364_0_0_11"/>
<evidence type="ECO:0000313" key="2">
    <source>
        <dbReference type="Proteomes" id="UP000008229"/>
    </source>
</evidence>
<gene>
    <name evidence="1" type="ordered locus">Cwoe_5179</name>
</gene>
<reference evidence="1 2" key="1">
    <citation type="journal article" date="2010" name="Stand. Genomic Sci.">
        <title>Complete genome sequence of Conexibacter woesei type strain (ID131577).</title>
        <authorList>
            <person name="Pukall R."/>
            <person name="Lapidus A."/>
            <person name="Glavina Del Rio T."/>
            <person name="Copeland A."/>
            <person name="Tice H."/>
            <person name="Cheng J.-F."/>
            <person name="Lucas S."/>
            <person name="Chen F."/>
            <person name="Nolan M."/>
            <person name="Bruce D."/>
            <person name="Goodwin L."/>
            <person name="Pitluck S."/>
            <person name="Mavromatis K."/>
            <person name="Ivanova N."/>
            <person name="Ovchinnikova G."/>
            <person name="Pati A."/>
            <person name="Chen A."/>
            <person name="Palaniappan K."/>
            <person name="Land M."/>
            <person name="Hauser L."/>
            <person name="Chang Y.-J."/>
            <person name="Jeffries C.D."/>
            <person name="Chain P."/>
            <person name="Meincke L."/>
            <person name="Sims D."/>
            <person name="Brettin T."/>
            <person name="Detter J.C."/>
            <person name="Rohde M."/>
            <person name="Goeker M."/>
            <person name="Bristow J."/>
            <person name="Eisen J.A."/>
            <person name="Markowitz V."/>
            <person name="Kyrpides N.C."/>
            <person name="Klenk H.-P."/>
            <person name="Hugenholtz P."/>
        </authorList>
    </citation>
    <scope>NUCLEOTIDE SEQUENCE [LARGE SCALE GENOMIC DNA]</scope>
    <source>
        <strain evidence="2">DSM 14684 / CIP 108061 / JCM 11494 / NBRC 100937 / ID131577</strain>
    </source>
</reference>
<evidence type="ECO:0000313" key="1">
    <source>
        <dbReference type="EMBL" id="ADB53587.1"/>
    </source>
</evidence>
<dbReference type="EMBL" id="CP001854">
    <property type="protein sequence ID" value="ADB53587.1"/>
    <property type="molecule type" value="Genomic_DNA"/>
</dbReference>
<accession>D3FE95</accession>
<organism evidence="1 2">
    <name type="scientific">Conexibacter woesei (strain DSM 14684 / CCUG 47730 / CIP 108061 / JCM 11494 / NBRC 100937 / ID131577)</name>
    <dbReference type="NCBI Taxonomy" id="469383"/>
    <lineage>
        <taxon>Bacteria</taxon>
        <taxon>Bacillati</taxon>
        <taxon>Actinomycetota</taxon>
        <taxon>Thermoleophilia</taxon>
        <taxon>Solirubrobacterales</taxon>
        <taxon>Conexibacteraceae</taxon>
        <taxon>Conexibacter</taxon>
    </lineage>
</organism>
<keyword evidence="2" id="KW-1185">Reference proteome</keyword>
<protein>
    <submittedName>
        <fullName evidence="1">Uncharacterized protein</fullName>
    </submittedName>
</protein>
<dbReference type="AlphaFoldDB" id="D3FE95"/>
<dbReference type="Proteomes" id="UP000008229">
    <property type="component" value="Chromosome"/>
</dbReference>
<name>D3FE95_CONWI</name>
<reference evidence="2" key="2">
    <citation type="submission" date="2010-01" db="EMBL/GenBank/DDBJ databases">
        <title>The complete genome of Conexibacter woesei DSM 14684.</title>
        <authorList>
            <consortium name="US DOE Joint Genome Institute (JGI-PGF)"/>
            <person name="Lucas S."/>
            <person name="Copeland A."/>
            <person name="Lapidus A."/>
            <person name="Glavina del Rio T."/>
            <person name="Dalin E."/>
            <person name="Tice H."/>
            <person name="Bruce D."/>
            <person name="Goodwin L."/>
            <person name="Pitluck S."/>
            <person name="Kyrpides N."/>
            <person name="Mavromatis K."/>
            <person name="Ivanova N."/>
            <person name="Mikhailova N."/>
            <person name="Chertkov O."/>
            <person name="Brettin T."/>
            <person name="Detter J.C."/>
            <person name="Han C."/>
            <person name="Larimer F."/>
            <person name="Land M."/>
            <person name="Hauser L."/>
            <person name="Markowitz V."/>
            <person name="Cheng J.-F."/>
            <person name="Hugenholtz P."/>
            <person name="Woyke T."/>
            <person name="Wu D."/>
            <person name="Pukall R."/>
            <person name="Steenblock K."/>
            <person name="Schneider S."/>
            <person name="Klenk H.-P."/>
            <person name="Eisen J.A."/>
        </authorList>
    </citation>
    <scope>NUCLEOTIDE SEQUENCE [LARGE SCALE GENOMIC DNA]</scope>
    <source>
        <strain evidence="2">DSM 14684 / CIP 108061 / JCM 11494 / NBRC 100937 / ID131577</strain>
    </source>
</reference>